<dbReference type="Proteomes" id="UP000184694">
    <property type="component" value="Unassembled WGS sequence"/>
</dbReference>
<sequence>MIKYVLVVGLGEISKRHRSNIKKMFPAMKVIAVPSRGKLPTAPVPDADLVVADIEIALFYPIYFAIIASPAPFHAIHSRKILEKDIPLFIEKPVTSTAADVSFLRSVINDPTFPVAIGYCLRFLPSAQVVAKAIYDDMVGEIYNVTASVGQFLPTWRPAIDFRNSVTANAELGGGALLELSHEFDYLQWLFGDLSFSYGVLRTSTELGLDVEELVDVVLRTDSGAVCNVHLDLLQKYPRRECLIVGSEGRLEWNLVANSVAFYDQNGKTVLYDDVLYDKNKMYLDMLKDFERILAGEAGMCTTFEEAGSVVSLIETIKQHAVVEKM</sequence>
<keyword evidence="4" id="KW-1185">Reference proteome</keyword>
<dbReference type="Pfam" id="PF01408">
    <property type="entry name" value="GFO_IDH_MocA"/>
    <property type="match status" value="1"/>
</dbReference>
<evidence type="ECO:0000313" key="3">
    <source>
        <dbReference type="EMBL" id="SIN98620.1"/>
    </source>
</evidence>
<dbReference type="Pfam" id="PF22725">
    <property type="entry name" value="GFO_IDH_MocA_C3"/>
    <property type="match status" value="1"/>
</dbReference>
<dbReference type="STRING" id="1121457.SAMN02745161_1505"/>
<proteinExistence type="predicted"/>
<dbReference type="Gene3D" id="3.30.360.10">
    <property type="entry name" value="Dihydrodipicolinate Reductase, domain 2"/>
    <property type="match status" value="1"/>
</dbReference>
<dbReference type="PANTHER" id="PTHR43377:SF1">
    <property type="entry name" value="BILIVERDIN REDUCTASE A"/>
    <property type="match status" value="1"/>
</dbReference>
<feature type="domain" description="GFO/IDH/MocA-like oxidoreductase" evidence="2">
    <location>
        <begin position="130"/>
        <end position="252"/>
    </location>
</feature>
<protein>
    <recommendedName>
        <fullName evidence="5">Oxidoreductase family, NAD-binding Rossmann fold</fullName>
    </recommendedName>
</protein>
<dbReference type="InterPro" id="IPR055170">
    <property type="entry name" value="GFO_IDH_MocA-like_dom"/>
</dbReference>
<evidence type="ECO:0000313" key="4">
    <source>
        <dbReference type="Proteomes" id="UP000184694"/>
    </source>
</evidence>
<accession>A0A1N6FTR9</accession>
<dbReference type="GO" id="GO:0000166">
    <property type="term" value="F:nucleotide binding"/>
    <property type="evidence" value="ECO:0007669"/>
    <property type="project" value="InterPro"/>
</dbReference>
<dbReference type="InterPro" id="IPR036291">
    <property type="entry name" value="NAD(P)-bd_dom_sf"/>
</dbReference>
<dbReference type="AlphaFoldDB" id="A0A1N6FTR9"/>
<organism evidence="3 4">
    <name type="scientific">Halodesulfovibrio marinisediminis DSM 17456</name>
    <dbReference type="NCBI Taxonomy" id="1121457"/>
    <lineage>
        <taxon>Bacteria</taxon>
        <taxon>Pseudomonadati</taxon>
        <taxon>Thermodesulfobacteriota</taxon>
        <taxon>Desulfovibrionia</taxon>
        <taxon>Desulfovibrionales</taxon>
        <taxon>Desulfovibrionaceae</taxon>
        <taxon>Halodesulfovibrio</taxon>
    </lineage>
</organism>
<evidence type="ECO:0000259" key="1">
    <source>
        <dbReference type="Pfam" id="PF01408"/>
    </source>
</evidence>
<dbReference type="EMBL" id="FSRG01000004">
    <property type="protein sequence ID" value="SIN98620.1"/>
    <property type="molecule type" value="Genomic_DNA"/>
</dbReference>
<dbReference type="Gene3D" id="3.40.50.720">
    <property type="entry name" value="NAD(P)-binding Rossmann-like Domain"/>
    <property type="match status" value="1"/>
</dbReference>
<dbReference type="RefSeq" id="WP_084539382.1">
    <property type="nucleotide sequence ID" value="NZ_FSRG01000004.1"/>
</dbReference>
<dbReference type="InterPro" id="IPR051450">
    <property type="entry name" value="Gfo/Idh/MocA_Oxidoreductases"/>
</dbReference>
<dbReference type="SUPFAM" id="SSF55347">
    <property type="entry name" value="Glyceraldehyde-3-phosphate dehydrogenase-like, C-terminal domain"/>
    <property type="match status" value="1"/>
</dbReference>
<evidence type="ECO:0000259" key="2">
    <source>
        <dbReference type="Pfam" id="PF22725"/>
    </source>
</evidence>
<dbReference type="OrthoDB" id="9782091at2"/>
<evidence type="ECO:0008006" key="5">
    <source>
        <dbReference type="Google" id="ProtNLM"/>
    </source>
</evidence>
<name>A0A1N6FTR9_9BACT</name>
<feature type="domain" description="Gfo/Idh/MocA-like oxidoreductase N-terminal" evidence="1">
    <location>
        <begin position="5"/>
        <end position="101"/>
    </location>
</feature>
<gene>
    <name evidence="3" type="ORF">SAMN02745161_1505</name>
</gene>
<dbReference type="SUPFAM" id="SSF51735">
    <property type="entry name" value="NAD(P)-binding Rossmann-fold domains"/>
    <property type="match status" value="1"/>
</dbReference>
<reference evidence="4" key="1">
    <citation type="submission" date="2016-11" db="EMBL/GenBank/DDBJ databases">
        <authorList>
            <person name="Varghese N."/>
            <person name="Submissions S."/>
        </authorList>
    </citation>
    <scope>NUCLEOTIDE SEQUENCE [LARGE SCALE GENOMIC DNA]</scope>
    <source>
        <strain evidence="4">DSM 17456</strain>
    </source>
</reference>
<dbReference type="PANTHER" id="PTHR43377">
    <property type="entry name" value="BILIVERDIN REDUCTASE A"/>
    <property type="match status" value="1"/>
</dbReference>
<dbReference type="InterPro" id="IPR000683">
    <property type="entry name" value="Gfo/Idh/MocA-like_OxRdtase_N"/>
</dbReference>